<dbReference type="InterPro" id="IPR004045">
    <property type="entry name" value="Glutathione_S-Trfase_N"/>
</dbReference>
<dbReference type="InterPro" id="IPR010987">
    <property type="entry name" value="Glutathione-S-Trfase_C-like"/>
</dbReference>
<dbReference type="EMBL" id="HBNR01064541">
    <property type="protein sequence ID" value="CAE4635720.1"/>
    <property type="molecule type" value="Transcribed_RNA"/>
</dbReference>
<dbReference type="SUPFAM" id="SSF47616">
    <property type="entry name" value="GST C-terminal domain-like"/>
    <property type="match status" value="1"/>
</dbReference>
<dbReference type="PROSITE" id="PS50405">
    <property type="entry name" value="GST_CTER"/>
    <property type="match status" value="1"/>
</dbReference>
<accession>A0A7S4VBD2</accession>
<evidence type="ECO:0008006" key="4">
    <source>
        <dbReference type="Google" id="ProtNLM"/>
    </source>
</evidence>
<dbReference type="GO" id="GO:0004364">
    <property type="term" value="F:glutathione transferase activity"/>
    <property type="evidence" value="ECO:0007669"/>
    <property type="project" value="TreeGrafter"/>
</dbReference>
<dbReference type="GO" id="GO:0006749">
    <property type="term" value="P:glutathione metabolic process"/>
    <property type="evidence" value="ECO:0007669"/>
    <property type="project" value="TreeGrafter"/>
</dbReference>
<dbReference type="SUPFAM" id="SSF52833">
    <property type="entry name" value="Thioredoxin-like"/>
    <property type="match status" value="1"/>
</dbReference>
<dbReference type="SFLD" id="SFLDG01205">
    <property type="entry name" value="AMPS.1"/>
    <property type="match status" value="1"/>
</dbReference>
<dbReference type="Gene3D" id="3.40.30.10">
    <property type="entry name" value="Glutaredoxin"/>
    <property type="match status" value="1"/>
</dbReference>
<dbReference type="PROSITE" id="PS50404">
    <property type="entry name" value="GST_NTER"/>
    <property type="match status" value="1"/>
</dbReference>
<dbReference type="AlphaFoldDB" id="A0A7S4VBD2"/>
<reference evidence="3" key="1">
    <citation type="submission" date="2021-01" db="EMBL/GenBank/DDBJ databases">
        <authorList>
            <person name="Corre E."/>
            <person name="Pelletier E."/>
            <person name="Niang G."/>
            <person name="Scheremetjew M."/>
            <person name="Finn R."/>
            <person name="Kale V."/>
            <person name="Holt S."/>
            <person name="Cochrane G."/>
            <person name="Meng A."/>
            <person name="Brown T."/>
            <person name="Cohen L."/>
        </authorList>
    </citation>
    <scope>NUCLEOTIDE SEQUENCE</scope>
    <source>
        <strain evidence="3">CCMP3105</strain>
    </source>
</reference>
<protein>
    <recommendedName>
        <fullName evidence="4">Glutathione S-transferase</fullName>
    </recommendedName>
</protein>
<dbReference type="PANTHER" id="PTHR11571">
    <property type="entry name" value="GLUTATHIONE S-TRANSFERASE"/>
    <property type="match status" value="1"/>
</dbReference>
<evidence type="ECO:0000313" key="3">
    <source>
        <dbReference type="EMBL" id="CAE4635720.1"/>
    </source>
</evidence>
<dbReference type="Pfam" id="PF02798">
    <property type="entry name" value="GST_N"/>
    <property type="match status" value="1"/>
</dbReference>
<feature type="domain" description="GST C-terminal" evidence="2">
    <location>
        <begin position="97"/>
        <end position="224"/>
    </location>
</feature>
<dbReference type="SFLD" id="SFLDG00363">
    <property type="entry name" value="AMPS_(cytGST):_Alpha-__Mu-__Pi"/>
    <property type="match status" value="1"/>
</dbReference>
<evidence type="ECO:0000259" key="1">
    <source>
        <dbReference type="PROSITE" id="PS50404"/>
    </source>
</evidence>
<gene>
    <name evidence="3" type="ORF">AMON00008_LOCUS45572</name>
</gene>
<dbReference type="InterPro" id="IPR036282">
    <property type="entry name" value="Glutathione-S-Trfase_C_sf"/>
</dbReference>
<dbReference type="InterPro" id="IPR036249">
    <property type="entry name" value="Thioredoxin-like_sf"/>
</dbReference>
<organism evidence="3">
    <name type="scientific">Alexandrium monilatum</name>
    <dbReference type="NCBI Taxonomy" id="311494"/>
    <lineage>
        <taxon>Eukaryota</taxon>
        <taxon>Sar</taxon>
        <taxon>Alveolata</taxon>
        <taxon>Dinophyceae</taxon>
        <taxon>Gonyaulacales</taxon>
        <taxon>Pyrocystaceae</taxon>
        <taxon>Alexandrium</taxon>
    </lineage>
</organism>
<evidence type="ECO:0000259" key="2">
    <source>
        <dbReference type="PROSITE" id="PS50405"/>
    </source>
</evidence>
<dbReference type="Pfam" id="PF14497">
    <property type="entry name" value="GST_C_3"/>
    <property type="match status" value="1"/>
</dbReference>
<dbReference type="SFLD" id="SFLDS00019">
    <property type="entry name" value="Glutathione_Transferase_(cytos"/>
    <property type="match status" value="1"/>
</dbReference>
<dbReference type="InterPro" id="IPR050213">
    <property type="entry name" value="GST_superfamily"/>
</dbReference>
<feature type="domain" description="GST N-terminal" evidence="1">
    <location>
        <begin position="1"/>
        <end position="95"/>
    </location>
</feature>
<dbReference type="Gene3D" id="1.20.1050.10">
    <property type="match status" value="1"/>
</dbReference>
<name>A0A7S4VBD2_9DINO</name>
<sequence length="224" mass="24520">MPIKLQYFDARGVAETIRLMLAVAKVDYEDARFSFSFGTPGDMSTIIRPEFDAAKAAGELTSSFGKLPYLEVDGVRMAQSKAIERYVAKEFGLGGTSALEFAHIDAICEQIRDVKEAYQSAKRGKEGAEKEAALTKWFGEDLPAHMQVIEKVVPGGPFLFGSKVCWADIAMWQFVAASDGGFFDNTEGARASFQGCPKIKAAMEATTAIPELQAWLEKRPKTSL</sequence>
<dbReference type="CDD" id="cd03039">
    <property type="entry name" value="GST_N_Sigma_like"/>
    <property type="match status" value="1"/>
</dbReference>
<dbReference type="InterPro" id="IPR040079">
    <property type="entry name" value="Glutathione_S-Trfase"/>
</dbReference>
<dbReference type="PANTHER" id="PTHR11571:SF150">
    <property type="entry name" value="GLUTATHIONE S-TRANSFERASE"/>
    <property type="match status" value="1"/>
</dbReference>
<dbReference type="InterPro" id="IPR004046">
    <property type="entry name" value="GST_C"/>
</dbReference>
<proteinExistence type="predicted"/>